<accession>A0AAP0NGC1</accession>
<sequence length="528" mass="59208">MGACGSRPKGCAGGRSGFGKKCRKRRRVIKRRISSKKLEGADPSALTGRSYSNPTFQGNVEEVWFDTVIVFESDCDDDFHSVHDDTLSMNGSERVSVSSISSLRDLNQKDCNGIVPCSYDQQQNAKESSGENCESNVAGEIGKNDNTLVPLQKDVDCQPKPDTPLSGVKTPVFLDDVSVLSVDESSGRDEGGVLQHCGLLQNTCLPCLASNAPSVDKKRPLSPDTPSSRRKPSLKLSFKFREGHSNPTLFSPKTILQRPKAGSQIPYCPTGKKMSNCWSPIEPSTFKVRGQNYIRDKKKDFAQNYAAFYPFGVDVFSCQRKIDHIARFVELPAVNASEKVPPILIVNIQIPWYPATIFQSESDGEGMSLVLYFNLSECYSKELPPHFQETIRRIIDDEVERVRGFPVDSIVPVRERLKILGRVVNMEGLHLSAAERKLMNAYNEKPVLSRPQHEFYLGENYLEIDLDVHRFSYISRKGFEAFQDRLKHCILDFGLTIQGNKAEDLPENMLCCVRLNEIDFTNSRQLGF</sequence>
<gene>
    <name evidence="3" type="ORF">L1049_002736</name>
</gene>
<comment type="caution">
    <text evidence="3">The sequence shown here is derived from an EMBL/GenBank/DDBJ whole genome shotgun (WGS) entry which is preliminary data.</text>
</comment>
<feature type="region of interest" description="Disordered" evidence="1">
    <location>
        <begin position="214"/>
        <end position="233"/>
    </location>
</feature>
<dbReference type="Pfam" id="PF07059">
    <property type="entry name" value="EDR2_C"/>
    <property type="match status" value="1"/>
</dbReference>
<evidence type="ECO:0000259" key="2">
    <source>
        <dbReference type="Pfam" id="PF07059"/>
    </source>
</evidence>
<dbReference type="PANTHER" id="PTHR31558:SF19">
    <property type="entry name" value="PROTEIN ENHANCED DISEASE RESISTANCE 2 C-TERMINAL DOMAIN-CONTAINING PROTEIN"/>
    <property type="match status" value="1"/>
</dbReference>
<proteinExistence type="predicted"/>
<name>A0AAP0NGC1_LIQFO</name>
<reference evidence="3 4" key="1">
    <citation type="journal article" date="2024" name="Plant J.">
        <title>Genome sequences and population genomics reveal climatic adaptation and genomic divergence between two closely related sweetgum species.</title>
        <authorList>
            <person name="Xu W.Q."/>
            <person name="Ren C.Q."/>
            <person name="Zhang X.Y."/>
            <person name="Comes H.P."/>
            <person name="Liu X.H."/>
            <person name="Li Y.G."/>
            <person name="Kettle C.J."/>
            <person name="Jalonen R."/>
            <person name="Gaisberger H."/>
            <person name="Ma Y.Z."/>
            <person name="Qiu Y.X."/>
        </authorList>
    </citation>
    <scope>NUCLEOTIDE SEQUENCE [LARGE SCALE GENOMIC DNA]</scope>
    <source>
        <strain evidence="3">Hangzhou</strain>
    </source>
</reference>
<evidence type="ECO:0000313" key="3">
    <source>
        <dbReference type="EMBL" id="KAK9272365.1"/>
    </source>
</evidence>
<organism evidence="3 4">
    <name type="scientific">Liquidambar formosana</name>
    <name type="common">Formosan gum</name>
    <dbReference type="NCBI Taxonomy" id="63359"/>
    <lineage>
        <taxon>Eukaryota</taxon>
        <taxon>Viridiplantae</taxon>
        <taxon>Streptophyta</taxon>
        <taxon>Embryophyta</taxon>
        <taxon>Tracheophyta</taxon>
        <taxon>Spermatophyta</taxon>
        <taxon>Magnoliopsida</taxon>
        <taxon>eudicotyledons</taxon>
        <taxon>Gunneridae</taxon>
        <taxon>Pentapetalae</taxon>
        <taxon>Saxifragales</taxon>
        <taxon>Altingiaceae</taxon>
        <taxon>Liquidambar</taxon>
    </lineage>
</organism>
<dbReference type="Proteomes" id="UP001415857">
    <property type="component" value="Unassembled WGS sequence"/>
</dbReference>
<evidence type="ECO:0000256" key="1">
    <source>
        <dbReference type="SAM" id="MobiDB-lite"/>
    </source>
</evidence>
<dbReference type="EMBL" id="JBBPBK010000013">
    <property type="protein sequence ID" value="KAK9272365.1"/>
    <property type="molecule type" value="Genomic_DNA"/>
</dbReference>
<keyword evidence="4" id="KW-1185">Reference proteome</keyword>
<feature type="domain" description="Protein ENHANCED DISEASE RESISTANCE 2 C-terminal" evidence="2">
    <location>
        <begin position="278"/>
        <end position="519"/>
    </location>
</feature>
<evidence type="ECO:0000313" key="4">
    <source>
        <dbReference type="Proteomes" id="UP001415857"/>
    </source>
</evidence>
<dbReference type="AlphaFoldDB" id="A0AAP0NGC1"/>
<dbReference type="PANTHER" id="PTHR31558">
    <property type="entry name" value="CW14 PROTEIN"/>
    <property type="match status" value="1"/>
</dbReference>
<dbReference type="InterPro" id="IPR009769">
    <property type="entry name" value="EDR2_C"/>
</dbReference>
<protein>
    <recommendedName>
        <fullName evidence="2">Protein ENHANCED DISEASE RESISTANCE 2 C-terminal domain-containing protein</fullName>
    </recommendedName>
</protein>